<dbReference type="InterPro" id="IPR021144">
    <property type="entry name" value="UPF0597"/>
</dbReference>
<dbReference type="GO" id="GO:0019450">
    <property type="term" value="P:L-cysteine catabolic process to pyruvate"/>
    <property type="evidence" value="ECO:0007669"/>
    <property type="project" value="TreeGrafter"/>
</dbReference>
<dbReference type="PANTHER" id="PTHR30501:SF2">
    <property type="entry name" value="UPF0597 PROTEIN YHAM"/>
    <property type="match status" value="1"/>
</dbReference>
<gene>
    <name evidence="1" type="ORF">S03H2_00501</name>
</gene>
<reference evidence="1" key="1">
    <citation type="journal article" date="2014" name="Front. Microbiol.">
        <title>High frequency of phylogenetically diverse reductive dehalogenase-homologous genes in deep subseafloor sedimentary metagenomes.</title>
        <authorList>
            <person name="Kawai M."/>
            <person name="Futagami T."/>
            <person name="Toyoda A."/>
            <person name="Takaki Y."/>
            <person name="Nishi S."/>
            <person name="Hori S."/>
            <person name="Arai W."/>
            <person name="Tsubouchi T."/>
            <person name="Morono Y."/>
            <person name="Uchiyama I."/>
            <person name="Ito T."/>
            <person name="Fujiyama A."/>
            <person name="Inagaki F."/>
            <person name="Takami H."/>
        </authorList>
    </citation>
    <scope>NUCLEOTIDE SEQUENCE</scope>
    <source>
        <strain evidence="1">Expedition CK06-06</strain>
    </source>
</reference>
<dbReference type="EMBL" id="BARU01000097">
    <property type="protein sequence ID" value="GAH27067.1"/>
    <property type="molecule type" value="Genomic_DNA"/>
</dbReference>
<accession>X1E3G0</accession>
<protein>
    <recommendedName>
        <fullName evidence="2">Serine dehydratase-like alpha subunit domain-containing protein</fullName>
    </recommendedName>
</protein>
<dbReference type="GO" id="GO:0080146">
    <property type="term" value="F:L-cysteine desulfhydrase activity"/>
    <property type="evidence" value="ECO:0007669"/>
    <property type="project" value="TreeGrafter"/>
</dbReference>
<evidence type="ECO:0008006" key="2">
    <source>
        <dbReference type="Google" id="ProtNLM"/>
    </source>
</evidence>
<dbReference type="PANTHER" id="PTHR30501">
    <property type="entry name" value="UPF0597 PROTEIN YHAM"/>
    <property type="match status" value="1"/>
</dbReference>
<dbReference type="AlphaFoldDB" id="X1E3G0"/>
<proteinExistence type="predicted"/>
<comment type="caution">
    <text evidence="1">The sequence shown here is derived from an EMBL/GenBank/DDBJ whole genome shotgun (WGS) entry which is preliminary data.</text>
</comment>
<sequence length="83" mass="8938">MEEMILDKRQKELLELLRNGIKPATGCTEPIAVAYAVATAKEQINDELKSLEIQVDPNIYKNGLMVTIPGTKEKGLAAGAALG</sequence>
<organism evidence="1">
    <name type="scientific">marine sediment metagenome</name>
    <dbReference type="NCBI Taxonomy" id="412755"/>
    <lineage>
        <taxon>unclassified sequences</taxon>
        <taxon>metagenomes</taxon>
        <taxon>ecological metagenomes</taxon>
    </lineage>
</organism>
<name>X1E3G0_9ZZZZ</name>
<evidence type="ECO:0000313" key="1">
    <source>
        <dbReference type="EMBL" id="GAH27067.1"/>
    </source>
</evidence>